<name>A0A5E4NEE6_9HEMI</name>
<proteinExistence type="predicted"/>
<dbReference type="EMBL" id="CABPRJ010001898">
    <property type="protein sequence ID" value="VVC39915.1"/>
    <property type="molecule type" value="Genomic_DNA"/>
</dbReference>
<dbReference type="OrthoDB" id="7692348at2759"/>
<keyword evidence="2" id="KW-1185">Reference proteome</keyword>
<organism evidence="1 2">
    <name type="scientific">Cinara cedri</name>
    <dbReference type="NCBI Taxonomy" id="506608"/>
    <lineage>
        <taxon>Eukaryota</taxon>
        <taxon>Metazoa</taxon>
        <taxon>Ecdysozoa</taxon>
        <taxon>Arthropoda</taxon>
        <taxon>Hexapoda</taxon>
        <taxon>Insecta</taxon>
        <taxon>Pterygota</taxon>
        <taxon>Neoptera</taxon>
        <taxon>Paraneoptera</taxon>
        <taxon>Hemiptera</taxon>
        <taxon>Sternorrhyncha</taxon>
        <taxon>Aphidomorpha</taxon>
        <taxon>Aphidoidea</taxon>
        <taxon>Aphididae</taxon>
        <taxon>Lachninae</taxon>
        <taxon>Cinara</taxon>
    </lineage>
</organism>
<reference evidence="1 2" key="1">
    <citation type="submission" date="2019-08" db="EMBL/GenBank/DDBJ databases">
        <authorList>
            <person name="Alioto T."/>
            <person name="Alioto T."/>
            <person name="Gomez Garrido J."/>
        </authorList>
    </citation>
    <scope>NUCLEOTIDE SEQUENCE [LARGE SCALE GENOMIC DNA]</scope>
</reference>
<dbReference type="AlphaFoldDB" id="A0A5E4NEE6"/>
<evidence type="ECO:0000313" key="1">
    <source>
        <dbReference type="EMBL" id="VVC39915.1"/>
    </source>
</evidence>
<dbReference type="Proteomes" id="UP000325440">
    <property type="component" value="Unassembled WGS sequence"/>
</dbReference>
<accession>A0A5E4NEE6</accession>
<protein>
    <submittedName>
        <fullName evidence="1">Uncharacterized protein</fullName>
    </submittedName>
</protein>
<evidence type="ECO:0000313" key="2">
    <source>
        <dbReference type="Proteomes" id="UP000325440"/>
    </source>
</evidence>
<gene>
    <name evidence="1" type="ORF">CINCED_3A002938</name>
</gene>
<sequence>MSSDHCSPCAKIECMEVNDDESVALKTLYERMLDHRPCGPDSEAANADCGAAPCGGREPAPPPALPYDKTADCTVDKSKTVLKRFDTLMMAALESRTAGATDANDKGTVPDPILFRKCQNLPPGTLNSALYGMSVERAVLGPMAEEDKLLAAVDDLMMAEAACKHSGAVMAAQEAARAQPEPKHAEDAARIGAKAYNAANMNDKPGGSSAETPIEVVGYVGCTKPPKDYVPPKDECQ</sequence>